<organism evidence="3 4">
    <name type="scientific">Fodinibacter luteus</name>
    <dbReference type="NCBI Taxonomy" id="552064"/>
    <lineage>
        <taxon>Bacteria</taxon>
        <taxon>Bacillati</taxon>
        <taxon>Actinomycetota</taxon>
        <taxon>Actinomycetes</taxon>
        <taxon>Micrococcales</taxon>
        <taxon>Intrasporangiaceae</taxon>
        <taxon>Fodinibacter (ex Wang et al. 2009)</taxon>
    </lineage>
</organism>
<dbReference type="InterPro" id="IPR012340">
    <property type="entry name" value="NA-bd_OB-fold"/>
</dbReference>
<comment type="caution">
    <text evidence="3">The sequence shown here is derived from an EMBL/GenBank/DDBJ whole genome shotgun (WGS) entry which is preliminary data.</text>
</comment>
<keyword evidence="1 2" id="KW-0238">DNA-binding</keyword>
<gene>
    <name evidence="3" type="ORF">GCM10023168_18890</name>
</gene>
<protein>
    <recommendedName>
        <fullName evidence="5">Single-stranded DNA-binding protein</fullName>
    </recommendedName>
</protein>
<keyword evidence="4" id="KW-1185">Reference proteome</keyword>
<evidence type="ECO:0000256" key="1">
    <source>
        <dbReference type="ARBA" id="ARBA00023125"/>
    </source>
</evidence>
<evidence type="ECO:0000313" key="3">
    <source>
        <dbReference type="EMBL" id="GAA4405311.1"/>
    </source>
</evidence>
<dbReference type="Gene3D" id="2.40.50.140">
    <property type="entry name" value="Nucleic acid-binding proteins"/>
    <property type="match status" value="1"/>
</dbReference>
<dbReference type="PROSITE" id="PS50935">
    <property type="entry name" value="SSB"/>
    <property type="match status" value="1"/>
</dbReference>
<evidence type="ECO:0008006" key="5">
    <source>
        <dbReference type="Google" id="ProtNLM"/>
    </source>
</evidence>
<accession>A0ABP8KFN6</accession>
<dbReference type="InterPro" id="IPR000424">
    <property type="entry name" value="Primosome_PriB/ssb"/>
</dbReference>
<evidence type="ECO:0000256" key="2">
    <source>
        <dbReference type="PROSITE-ProRule" id="PRU00252"/>
    </source>
</evidence>
<evidence type="ECO:0000313" key="4">
    <source>
        <dbReference type="Proteomes" id="UP001500945"/>
    </source>
</evidence>
<name>A0ABP8KFN6_9MICO</name>
<dbReference type="EMBL" id="BAABGM010000012">
    <property type="protein sequence ID" value="GAA4405311.1"/>
    <property type="molecule type" value="Genomic_DNA"/>
</dbReference>
<dbReference type="Proteomes" id="UP001500945">
    <property type="component" value="Unassembled WGS sequence"/>
</dbReference>
<dbReference type="SUPFAM" id="SSF50249">
    <property type="entry name" value="Nucleic acid-binding proteins"/>
    <property type="match status" value="1"/>
</dbReference>
<dbReference type="RefSeq" id="WP_345205024.1">
    <property type="nucleotide sequence ID" value="NZ_BAABGM010000012.1"/>
</dbReference>
<dbReference type="Pfam" id="PF00436">
    <property type="entry name" value="SSB"/>
    <property type="match status" value="1"/>
</dbReference>
<reference evidence="4" key="1">
    <citation type="journal article" date="2019" name="Int. J. Syst. Evol. Microbiol.">
        <title>The Global Catalogue of Microorganisms (GCM) 10K type strain sequencing project: providing services to taxonomists for standard genome sequencing and annotation.</title>
        <authorList>
            <consortium name="The Broad Institute Genomics Platform"/>
            <consortium name="The Broad Institute Genome Sequencing Center for Infectious Disease"/>
            <person name="Wu L."/>
            <person name="Ma J."/>
        </authorList>
    </citation>
    <scope>NUCLEOTIDE SEQUENCE [LARGE SCALE GENOMIC DNA]</scope>
    <source>
        <strain evidence="4">JCM 17809</strain>
    </source>
</reference>
<proteinExistence type="predicted"/>
<sequence>MDYVNSVRLVGRVTARGEPRELPSGDVVVTLRVVVPRSGRRRSPGEAGARGDPRRATVDTIDVACWSAACRRAAARCGVDDHVEVEGSLRRRFFRAGASVASRYEVEASRLRRCPPPG</sequence>